<organism evidence="1 2">
    <name type="scientific">Candida maltosa (strain Xu316)</name>
    <name type="common">Yeast</name>
    <dbReference type="NCBI Taxonomy" id="1245528"/>
    <lineage>
        <taxon>Eukaryota</taxon>
        <taxon>Fungi</taxon>
        <taxon>Dikarya</taxon>
        <taxon>Ascomycota</taxon>
        <taxon>Saccharomycotina</taxon>
        <taxon>Pichiomycetes</taxon>
        <taxon>Debaryomycetaceae</taxon>
        <taxon>Candida/Lodderomyces clade</taxon>
        <taxon>Candida</taxon>
    </lineage>
</organism>
<proteinExistence type="predicted"/>
<sequence>MDKQSVSNMGYWEWTKDW</sequence>
<protein>
    <submittedName>
        <fullName evidence="1">Uncharacterized protein</fullName>
    </submittedName>
</protein>
<dbReference type="HOGENOM" id="CLU_3430917_0_0_1"/>
<reference evidence="1 2" key="1">
    <citation type="submission" date="2013-02" db="EMBL/GenBank/DDBJ databases">
        <title>Genome sequence of Candida maltosa Xu316, a potential industrial strain for xylitol and ethanol production.</title>
        <authorList>
            <person name="Yu J."/>
            <person name="Wang Q."/>
            <person name="Geng X."/>
            <person name="Bao W."/>
            <person name="He P."/>
            <person name="Cai J."/>
        </authorList>
    </citation>
    <scope>NUCLEOTIDE SEQUENCE [LARGE SCALE GENOMIC DNA]</scope>
    <source>
        <strain evidence="2">Xu316</strain>
    </source>
</reference>
<evidence type="ECO:0000313" key="2">
    <source>
        <dbReference type="Proteomes" id="UP000011777"/>
    </source>
</evidence>
<keyword evidence="2" id="KW-1185">Reference proteome</keyword>
<dbReference type="AlphaFoldDB" id="M3J8X2"/>
<name>M3J8X2_CANMX</name>
<dbReference type="EMBL" id="AOGT01001067">
    <property type="protein sequence ID" value="EMG48538.1"/>
    <property type="molecule type" value="Genomic_DNA"/>
</dbReference>
<comment type="caution">
    <text evidence="1">The sequence shown here is derived from an EMBL/GenBank/DDBJ whole genome shotgun (WGS) entry which is preliminary data.</text>
</comment>
<evidence type="ECO:0000313" key="1">
    <source>
        <dbReference type="EMBL" id="EMG48538.1"/>
    </source>
</evidence>
<gene>
    <name evidence="1" type="ORF">G210_0882</name>
</gene>
<accession>M3J8X2</accession>
<dbReference type="Proteomes" id="UP000011777">
    <property type="component" value="Unassembled WGS sequence"/>
</dbReference>